<dbReference type="GO" id="GO:0004557">
    <property type="term" value="F:alpha-galactosidase activity"/>
    <property type="evidence" value="ECO:0007669"/>
    <property type="project" value="UniProtKB-EC"/>
</dbReference>
<evidence type="ECO:0000313" key="9">
    <source>
        <dbReference type="EMBL" id="JAT60122.1"/>
    </source>
</evidence>
<dbReference type="GO" id="GO:0005975">
    <property type="term" value="P:carbohydrate metabolic process"/>
    <property type="evidence" value="ECO:0007669"/>
    <property type="project" value="InterPro"/>
</dbReference>
<dbReference type="Gene3D" id="3.20.20.70">
    <property type="entry name" value="Aldolase class I"/>
    <property type="match status" value="1"/>
</dbReference>
<dbReference type="SUPFAM" id="SSF51011">
    <property type="entry name" value="Glycosyl hydrolase domain"/>
    <property type="match status" value="1"/>
</dbReference>
<evidence type="ECO:0000259" key="8">
    <source>
        <dbReference type="Pfam" id="PF17801"/>
    </source>
</evidence>
<dbReference type="InterPro" id="IPR013785">
    <property type="entry name" value="Aldolase_TIM"/>
</dbReference>
<keyword evidence="7" id="KW-0326">Glycosidase</keyword>
<dbReference type="EC" id="3.2.1.22" evidence="3"/>
<dbReference type="FunFam" id="2.60.40.1180:FF:000008">
    <property type="entry name" value="Alpha-galactosidase"/>
    <property type="match status" value="1"/>
</dbReference>
<dbReference type="InterPro" id="IPR017853">
    <property type="entry name" value="GH"/>
</dbReference>
<feature type="domain" description="Alpha galactosidase C-terminal" evidence="8">
    <location>
        <begin position="72"/>
        <end position="148"/>
    </location>
</feature>
<gene>
    <name evidence="9" type="primary">AGAL_6</name>
    <name evidence="9" type="ORF">g.120277</name>
</gene>
<proteinExistence type="inferred from homology"/>
<evidence type="ECO:0000256" key="3">
    <source>
        <dbReference type="ARBA" id="ARBA00012755"/>
    </source>
</evidence>
<dbReference type="PANTHER" id="PTHR11452:SF75">
    <property type="entry name" value="ALPHA-GALACTOSIDASE MEL1"/>
    <property type="match status" value="1"/>
</dbReference>
<dbReference type="InterPro" id="IPR013780">
    <property type="entry name" value="Glyco_hydro_b"/>
</dbReference>
<keyword evidence="5" id="KW-0378">Hydrolase</keyword>
<dbReference type="Pfam" id="PF16499">
    <property type="entry name" value="Melibiase_2"/>
    <property type="match status" value="1"/>
</dbReference>
<organism evidence="9">
    <name type="scientific">Anthurium amnicola</name>
    <dbReference type="NCBI Taxonomy" id="1678845"/>
    <lineage>
        <taxon>Eukaryota</taxon>
        <taxon>Viridiplantae</taxon>
        <taxon>Streptophyta</taxon>
        <taxon>Embryophyta</taxon>
        <taxon>Tracheophyta</taxon>
        <taxon>Spermatophyta</taxon>
        <taxon>Magnoliopsida</taxon>
        <taxon>Liliopsida</taxon>
        <taxon>Araceae</taxon>
        <taxon>Pothoideae</taxon>
        <taxon>Potheae</taxon>
        <taxon>Anthurium</taxon>
    </lineage>
</organism>
<dbReference type="AlphaFoldDB" id="A0A1D1YZS9"/>
<comment type="catalytic activity">
    <reaction evidence="1">
        <text>Hydrolysis of terminal, non-reducing alpha-D-galactose residues in alpha-D-galactosides, including galactose oligosaccharides, galactomannans and galactolipids.</text>
        <dbReference type="EC" id="3.2.1.22"/>
    </reaction>
</comment>
<evidence type="ECO:0000256" key="7">
    <source>
        <dbReference type="ARBA" id="ARBA00023295"/>
    </source>
</evidence>
<dbReference type="Gene3D" id="2.60.40.1180">
    <property type="entry name" value="Golgi alpha-mannosidase II"/>
    <property type="match status" value="1"/>
</dbReference>
<dbReference type="EMBL" id="GDJX01007814">
    <property type="protein sequence ID" value="JAT60122.1"/>
    <property type="molecule type" value="Transcribed_RNA"/>
</dbReference>
<name>A0A1D1YZS9_9ARAE</name>
<dbReference type="InterPro" id="IPR041233">
    <property type="entry name" value="Melibiase_C"/>
</dbReference>
<evidence type="ECO:0000256" key="2">
    <source>
        <dbReference type="ARBA" id="ARBA00009743"/>
    </source>
</evidence>
<accession>A0A1D1YZS9</accession>
<comment type="similarity">
    <text evidence="2">Belongs to the glycosyl hydrolase 27 family.</text>
</comment>
<evidence type="ECO:0000256" key="6">
    <source>
        <dbReference type="ARBA" id="ARBA00023157"/>
    </source>
</evidence>
<dbReference type="InterPro" id="IPR002241">
    <property type="entry name" value="Glyco_hydro_27"/>
</dbReference>
<keyword evidence="4" id="KW-0732">Signal</keyword>
<evidence type="ECO:0000256" key="4">
    <source>
        <dbReference type="ARBA" id="ARBA00022729"/>
    </source>
</evidence>
<dbReference type="PANTHER" id="PTHR11452">
    <property type="entry name" value="ALPHA-GALACTOSIDASE/ALPHA-N-ACETYLGALACTOSAMINIDASE"/>
    <property type="match status" value="1"/>
</dbReference>
<dbReference type="Pfam" id="PF17801">
    <property type="entry name" value="Melibiase_C"/>
    <property type="match status" value="1"/>
</dbReference>
<dbReference type="SUPFAM" id="SSF51445">
    <property type="entry name" value="(Trans)glycosidases"/>
    <property type="match status" value="1"/>
</dbReference>
<evidence type="ECO:0000256" key="1">
    <source>
        <dbReference type="ARBA" id="ARBA00001255"/>
    </source>
</evidence>
<sequence>MLEVGNGGMTYTEYRAHFSIWALMKAPLLIGCDVRNMTTETLDILSNEEVISVNQDPLGIQGRKISVAGENGCSQVWAGSLSKNRLVVAFWNRCSSTAIITTKWEILGFDPSITVSIRDLWKHKVLSENVTGSFQAEVDSHDCQMYILTPRVTHHAS</sequence>
<keyword evidence="6" id="KW-1015">Disulfide bond</keyword>
<protein>
    <recommendedName>
        <fullName evidence="3">alpha-galactosidase</fullName>
        <ecNumber evidence="3">3.2.1.22</ecNumber>
    </recommendedName>
</protein>
<evidence type="ECO:0000256" key="5">
    <source>
        <dbReference type="ARBA" id="ARBA00022801"/>
    </source>
</evidence>
<reference evidence="9" key="1">
    <citation type="submission" date="2015-07" db="EMBL/GenBank/DDBJ databases">
        <title>Transcriptome Assembly of Anthurium amnicola.</title>
        <authorList>
            <person name="Suzuki J."/>
        </authorList>
    </citation>
    <scope>NUCLEOTIDE SEQUENCE</scope>
</reference>